<reference evidence="2" key="1">
    <citation type="journal article" date="2022" name="Mol. Ecol. Resour.">
        <title>The genomes of chicory, endive, great burdock and yacon provide insights into Asteraceae palaeo-polyploidization history and plant inulin production.</title>
        <authorList>
            <person name="Fan W."/>
            <person name="Wang S."/>
            <person name="Wang H."/>
            <person name="Wang A."/>
            <person name="Jiang F."/>
            <person name="Liu H."/>
            <person name="Zhao H."/>
            <person name="Xu D."/>
            <person name="Zhang Y."/>
        </authorList>
    </citation>
    <scope>NUCLEOTIDE SEQUENCE [LARGE SCALE GENOMIC DNA]</scope>
    <source>
        <strain evidence="2">cv. Niubang</strain>
    </source>
</reference>
<evidence type="ECO:0000313" key="1">
    <source>
        <dbReference type="EMBL" id="KAI3759020.1"/>
    </source>
</evidence>
<dbReference type="EMBL" id="CM042048">
    <property type="protein sequence ID" value="KAI3759020.1"/>
    <property type="molecule type" value="Genomic_DNA"/>
</dbReference>
<protein>
    <submittedName>
        <fullName evidence="1">Uncharacterized protein</fullName>
    </submittedName>
</protein>
<organism evidence="1 2">
    <name type="scientific">Arctium lappa</name>
    <name type="common">Greater burdock</name>
    <name type="synonym">Lappa major</name>
    <dbReference type="NCBI Taxonomy" id="4217"/>
    <lineage>
        <taxon>Eukaryota</taxon>
        <taxon>Viridiplantae</taxon>
        <taxon>Streptophyta</taxon>
        <taxon>Embryophyta</taxon>
        <taxon>Tracheophyta</taxon>
        <taxon>Spermatophyta</taxon>
        <taxon>Magnoliopsida</taxon>
        <taxon>eudicotyledons</taxon>
        <taxon>Gunneridae</taxon>
        <taxon>Pentapetalae</taxon>
        <taxon>asterids</taxon>
        <taxon>campanulids</taxon>
        <taxon>Asterales</taxon>
        <taxon>Asteraceae</taxon>
        <taxon>Carduoideae</taxon>
        <taxon>Cardueae</taxon>
        <taxon>Arctiinae</taxon>
        <taxon>Arctium</taxon>
    </lineage>
</organism>
<sequence>MEERKENNTKCELEKKIDLLVKERIVYSSKVNELEKIISMVVVTEHKTPESIIHSPGDDSADSECSFNCQGGVGEEWFLSKSTQDPDINVNNGF</sequence>
<reference evidence="1 2" key="2">
    <citation type="journal article" date="2022" name="Mol. Ecol. Resour.">
        <title>The genomes of chicory, endive, great burdock and yacon provide insights into Asteraceae paleo-polyploidization history and plant inulin production.</title>
        <authorList>
            <person name="Fan W."/>
            <person name="Wang S."/>
            <person name="Wang H."/>
            <person name="Wang A."/>
            <person name="Jiang F."/>
            <person name="Liu H."/>
            <person name="Zhao H."/>
            <person name="Xu D."/>
            <person name="Zhang Y."/>
        </authorList>
    </citation>
    <scope>NUCLEOTIDE SEQUENCE [LARGE SCALE GENOMIC DNA]</scope>
    <source>
        <strain evidence="2">cv. Niubang</strain>
    </source>
</reference>
<accession>A0ACB9EK51</accession>
<proteinExistence type="predicted"/>
<name>A0ACB9EK51_ARCLA</name>
<gene>
    <name evidence="1" type="ORF">L6452_06593</name>
</gene>
<comment type="caution">
    <text evidence="1">The sequence shown here is derived from an EMBL/GenBank/DDBJ whole genome shotgun (WGS) entry which is preliminary data.</text>
</comment>
<evidence type="ECO:0000313" key="2">
    <source>
        <dbReference type="Proteomes" id="UP001055879"/>
    </source>
</evidence>
<keyword evidence="2" id="KW-1185">Reference proteome</keyword>
<dbReference type="Proteomes" id="UP001055879">
    <property type="component" value="Linkage Group LG02"/>
</dbReference>